<protein>
    <recommendedName>
        <fullName evidence="3">Aminotransferase-like plant mobile domain-containing protein</fullName>
    </recommendedName>
</protein>
<evidence type="ECO:0008006" key="3">
    <source>
        <dbReference type="Google" id="ProtNLM"/>
    </source>
</evidence>
<organism evidence="1 2">
    <name type="scientific">Solanum commersonii</name>
    <name type="common">Commerson's wild potato</name>
    <name type="synonym">Commerson's nightshade</name>
    <dbReference type="NCBI Taxonomy" id="4109"/>
    <lineage>
        <taxon>Eukaryota</taxon>
        <taxon>Viridiplantae</taxon>
        <taxon>Streptophyta</taxon>
        <taxon>Embryophyta</taxon>
        <taxon>Tracheophyta</taxon>
        <taxon>Spermatophyta</taxon>
        <taxon>Magnoliopsida</taxon>
        <taxon>eudicotyledons</taxon>
        <taxon>Gunneridae</taxon>
        <taxon>Pentapetalae</taxon>
        <taxon>asterids</taxon>
        <taxon>lamiids</taxon>
        <taxon>Solanales</taxon>
        <taxon>Solanaceae</taxon>
        <taxon>Solanoideae</taxon>
        <taxon>Solaneae</taxon>
        <taxon>Solanum</taxon>
    </lineage>
</organism>
<dbReference type="AlphaFoldDB" id="A0A9J5YKX1"/>
<name>A0A9J5YKX1_SOLCO</name>
<comment type="caution">
    <text evidence="1">The sequence shown here is derived from an EMBL/GenBank/DDBJ whole genome shotgun (WGS) entry which is preliminary data.</text>
</comment>
<keyword evidence="2" id="KW-1185">Reference proteome</keyword>
<reference evidence="1 2" key="1">
    <citation type="submission" date="2020-09" db="EMBL/GenBank/DDBJ databases">
        <title>De no assembly of potato wild relative species, Solanum commersonii.</title>
        <authorList>
            <person name="Cho K."/>
        </authorList>
    </citation>
    <scope>NUCLEOTIDE SEQUENCE [LARGE SCALE GENOMIC DNA]</scope>
    <source>
        <strain evidence="1">LZ3.2</strain>
        <tissue evidence="1">Leaf</tissue>
    </source>
</reference>
<evidence type="ECO:0000313" key="1">
    <source>
        <dbReference type="EMBL" id="KAG5600336.1"/>
    </source>
</evidence>
<accession>A0A9J5YKX1</accession>
<dbReference type="EMBL" id="JACXVP010000006">
    <property type="protein sequence ID" value="KAG5600336.1"/>
    <property type="molecule type" value="Genomic_DNA"/>
</dbReference>
<sequence>METKDLMENFSSKATRMKVSLLKSKIHHNVASSKSSHSDGSFDNWSVPSFKFGNVYGTPSYWEWVEDTLPRHKEILELIKVYDVVYTSLFTYNYDDNILFAFCELWRIGGLLVQGHFYDEVVPSARELTQIDTQGKLILPKSYLYLFSIFYGLEKDDLHEVSKVRATMTRLNPNPSRHIDLNFLPQTDEENAPFVELDVEKSLRDETNLAAFFICWLCKFVI</sequence>
<dbReference type="Proteomes" id="UP000824120">
    <property type="component" value="Chromosome 6"/>
</dbReference>
<evidence type="ECO:0000313" key="2">
    <source>
        <dbReference type="Proteomes" id="UP000824120"/>
    </source>
</evidence>
<gene>
    <name evidence="1" type="ORF">H5410_031706</name>
</gene>
<proteinExistence type="predicted"/>
<dbReference type="OrthoDB" id="1244514at2759"/>